<organism evidence="2 3">
    <name type="scientific">Albula glossodonta</name>
    <name type="common">roundjaw bonefish</name>
    <dbReference type="NCBI Taxonomy" id="121402"/>
    <lineage>
        <taxon>Eukaryota</taxon>
        <taxon>Metazoa</taxon>
        <taxon>Chordata</taxon>
        <taxon>Craniata</taxon>
        <taxon>Vertebrata</taxon>
        <taxon>Euteleostomi</taxon>
        <taxon>Actinopterygii</taxon>
        <taxon>Neopterygii</taxon>
        <taxon>Teleostei</taxon>
        <taxon>Albuliformes</taxon>
        <taxon>Albulidae</taxon>
        <taxon>Albula</taxon>
    </lineage>
</organism>
<gene>
    <name evidence="2" type="ORF">JZ751_018482</name>
</gene>
<comment type="caution">
    <text evidence="2">The sequence shown here is derived from an EMBL/GenBank/DDBJ whole genome shotgun (WGS) entry which is preliminary data.</text>
</comment>
<keyword evidence="1" id="KW-1133">Transmembrane helix</keyword>
<dbReference type="OrthoDB" id="8670797at2759"/>
<proteinExistence type="predicted"/>
<reference evidence="2" key="1">
    <citation type="thesis" date="2021" institute="BYU ScholarsArchive" country="Provo, UT, USA">
        <title>Applications of and Algorithms for Genome Assembly and Genomic Analyses with an Emphasis on Marine Teleosts.</title>
        <authorList>
            <person name="Pickett B.D."/>
        </authorList>
    </citation>
    <scope>NUCLEOTIDE SEQUENCE</scope>
    <source>
        <strain evidence="2">HI-2016</strain>
    </source>
</reference>
<sequence>MSCSGYRAGRELGVNMLAGAGRLCLTEKGIFCNVESAYCFKIEPGTMAGIIVGDVALTLLIVVVVFRCASRRRRKKEEGG</sequence>
<dbReference type="AlphaFoldDB" id="A0A8T2NRG4"/>
<keyword evidence="1" id="KW-0812">Transmembrane</keyword>
<accession>A0A8T2NRG4</accession>
<evidence type="ECO:0000313" key="3">
    <source>
        <dbReference type="Proteomes" id="UP000824540"/>
    </source>
</evidence>
<feature type="transmembrane region" description="Helical" evidence="1">
    <location>
        <begin position="46"/>
        <end position="66"/>
    </location>
</feature>
<evidence type="ECO:0000256" key="1">
    <source>
        <dbReference type="SAM" id="Phobius"/>
    </source>
</evidence>
<protein>
    <recommendedName>
        <fullName evidence="4">Hematopoietic cell signal transducer</fullName>
    </recommendedName>
</protein>
<dbReference type="Proteomes" id="UP000824540">
    <property type="component" value="Unassembled WGS sequence"/>
</dbReference>
<keyword evidence="3" id="KW-1185">Reference proteome</keyword>
<dbReference type="Gene3D" id="1.10.287.770">
    <property type="entry name" value="YojJ-like"/>
    <property type="match status" value="1"/>
</dbReference>
<evidence type="ECO:0000313" key="2">
    <source>
        <dbReference type="EMBL" id="KAG9341760.1"/>
    </source>
</evidence>
<evidence type="ECO:0008006" key="4">
    <source>
        <dbReference type="Google" id="ProtNLM"/>
    </source>
</evidence>
<keyword evidence="1" id="KW-0472">Membrane</keyword>
<dbReference type="EMBL" id="JAFBMS010000032">
    <property type="protein sequence ID" value="KAG9341760.1"/>
    <property type="molecule type" value="Genomic_DNA"/>
</dbReference>
<name>A0A8T2NRG4_9TELE</name>